<dbReference type="Proteomes" id="UP000249590">
    <property type="component" value="Unassembled WGS sequence"/>
</dbReference>
<reference evidence="6 7" key="1">
    <citation type="submission" date="2018-05" db="EMBL/GenBank/DDBJ databases">
        <title>Acuticoccus sediminis sp. nov., isolated from deep-sea sediment of Indian Ocean.</title>
        <authorList>
            <person name="Liu X."/>
            <person name="Lai Q."/>
            <person name="Du Y."/>
            <person name="Sun F."/>
            <person name="Zhang X."/>
            <person name="Wang S."/>
            <person name="Shao Z."/>
        </authorList>
    </citation>
    <scope>NUCLEOTIDE SEQUENCE [LARGE SCALE GENOMIC DNA]</scope>
    <source>
        <strain evidence="6 7">PTG4-2</strain>
    </source>
</reference>
<dbReference type="PANTHER" id="PTHR35005:SF1">
    <property type="entry name" value="2-AMINO-5-FORMYLAMINO-6-RIBOSYLAMINOPYRIMIDIN-4(3H)-ONE 5'-MONOPHOSPHATE DEFORMYLASE"/>
    <property type="match status" value="1"/>
</dbReference>
<name>A0A8B2P0M7_9HYPH</name>
<keyword evidence="4" id="KW-0862">Zinc</keyword>
<evidence type="ECO:0000256" key="3">
    <source>
        <dbReference type="ARBA" id="ARBA00022801"/>
    </source>
</evidence>
<keyword evidence="7" id="KW-1185">Reference proteome</keyword>
<evidence type="ECO:0000256" key="2">
    <source>
        <dbReference type="ARBA" id="ARBA00022723"/>
    </source>
</evidence>
<dbReference type="SUPFAM" id="SSF102215">
    <property type="entry name" value="Creatininase"/>
    <property type="match status" value="1"/>
</dbReference>
<dbReference type="GO" id="GO:0009231">
    <property type="term" value="P:riboflavin biosynthetic process"/>
    <property type="evidence" value="ECO:0007669"/>
    <property type="project" value="TreeGrafter"/>
</dbReference>
<dbReference type="AlphaFoldDB" id="A0A8B2P0M7"/>
<evidence type="ECO:0000313" key="6">
    <source>
        <dbReference type="EMBL" id="RAI04540.1"/>
    </source>
</evidence>
<accession>A0A8B2P0M7</accession>
<evidence type="ECO:0000256" key="4">
    <source>
        <dbReference type="ARBA" id="ARBA00022833"/>
    </source>
</evidence>
<protein>
    <submittedName>
        <fullName evidence="6">Creatininase</fullName>
    </submittedName>
</protein>
<dbReference type="Gene3D" id="3.40.50.10310">
    <property type="entry name" value="Creatininase"/>
    <property type="match status" value="1"/>
</dbReference>
<dbReference type="GO" id="GO:0016811">
    <property type="term" value="F:hydrolase activity, acting on carbon-nitrogen (but not peptide) bonds, in linear amides"/>
    <property type="evidence" value="ECO:0007669"/>
    <property type="project" value="TreeGrafter"/>
</dbReference>
<evidence type="ECO:0000313" key="7">
    <source>
        <dbReference type="Proteomes" id="UP000249590"/>
    </source>
</evidence>
<dbReference type="InterPro" id="IPR003785">
    <property type="entry name" value="Creatininase/forma_Hydrolase"/>
</dbReference>
<dbReference type="PANTHER" id="PTHR35005">
    <property type="entry name" value="3-DEHYDRO-SCYLLO-INOSOSE HYDROLASE"/>
    <property type="match status" value="1"/>
</dbReference>
<dbReference type="GO" id="GO:0046872">
    <property type="term" value="F:metal ion binding"/>
    <property type="evidence" value="ECO:0007669"/>
    <property type="project" value="UniProtKB-KW"/>
</dbReference>
<keyword evidence="2" id="KW-0479">Metal-binding</keyword>
<gene>
    <name evidence="6" type="ORF">DLJ53_06100</name>
</gene>
<dbReference type="OrthoDB" id="9801445at2"/>
<sequence length="257" mass="28254">MTAFDFPDDPQEWIAVVPTAAIEQHGPHLPLGTDAIIAEGMVRTVVDRLPGDIPATFLPVQSVGKSNEHIDFRGTLTLTWETAIRAWIEIGESVARAGLRRIVFANSHGGNIALLDVITRELRVRFDMLAVHANWMRFGDADLIGEEERAIGIHGGTLETALIRHFRPELVREEEARSFPSAQSRFTTEFNHLVAHGRQPFAWKAGDLSPHGVVGDASVGNADLGRRLAEHQADAFIELLRDVSRADLAVLLGKRGV</sequence>
<comment type="cofactor">
    <cofactor evidence="1">
        <name>Zn(2+)</name>
        <dbReference type="ChEBI" id="CHEBI:29105"/>
    </cofactor>
</comment>
<dbReference type="InterPro" id="IPR024087">
    <property type="entry name" value="Creatininase-like_sf"/>
</dbReference>
<evidence type="ECO:0000256" key="5">
    <source>
        <dbReference type="ARBA" id="ARBA00024029"/>
    </source>
</evidence>
<proteinExistence type="inferred from homology"/>
<evidence type="ECO:0000256" key="1">
    <source>
        <dbReference type="ARBA" id="ARBA00001947"/>
    </source>
</evidence>
<organism evidence="6 7">
    <name type="scientific">Acuticoccus sediminis</name>
    <dbReference type="NCBI Taxonomy" id="2184697"/>
    <lineage>
        <taxon>Bacteria</taxon>
        <taxon>Pseudomonadati</taxon>
        <taxon>Pseudomonadota</taxon>
        <taxon>Alphaproteobacteria</taxon>
        <taxon>Hyphomicrobiales</taxon>
        <taxon>Amorphaceae</taxon>
        <taxon>Acuticoccus</taxon>
    </lineage>
</organism>
<comment type="caution">
    <text evidence="6">The sequence shown here is derived from an EMBL/GenBank/DDBJ whole genome shotgun (WGS) entry which is preliminary data.</text>
</comment>
<keyword evidence="3" id="KW-0378">Hydrolase</keyword>
<comment type="similarity">
    <text evidence="5">Belongs to the creatininase superfamily.</text>
</comment>
<dbReference type="EMBL" id="QHHQ01000001">
    <property type="protein sequence ID" value="RAI04540.1"/>
    <property type="molecule type" value="Genomic_DNA"/>
</dbReference>
<dbReference type="Pfam" id="PF02633">
    <property type="entry name" value="Creatininase"/>
    <property type="match status" value="1"/>
</dbReference>